<dbReference type="AlphaFoldDB" id="A0A1J5P0C0"/>
<comment type="caution">
    <text evidence="1">The sequence shown here is derived from an EMBL/GenBank/DDBJ whole genome shotgun (WGS) entry which is preliminary data.</text>
</comment>
<protein>
    <submittedName>
        <fullName evidence="1">Uncharacterized protein</fullName>
    </submittedName>
</protein>
<organism evidence="1">
    <name type="scientific">mine drainage metagenome</name>
    <dbReference type="NCBI Taxonomy" id="410659"/>
    <lineage>
        <taxon>unclassified sequences</taxon>
        <taxon>metagenomes</taxon>
        <taxon>ecological metagenomes</taxon>
    </lineage>
</organism>
<accession>A0A1J5P0C0</accession>
<gene>
    <name evidence="1" type="ORF">GALL_534510</name>
</gene>
<dbReference type="EMBL" id="MLJW01007675">
    <property type="protein sequence ID" value="OIQ64993.1"/>
    <property type="molecule type" value="Genomic_DNA"/>
</dbReference>
<sequence>MQSGVSAECARKNRRALIGINRRTVLAGAGILLPAAHAPAANTAASRHAAIEQRYGGLPGVAIRDTGTGALVETWSASFGHRIAHPSSQRYF</sequence>
<evidence type="ECO:0000313" key="1">
    <source>
        <dbReference type="EMBL" id="OIQ64993.1"/>
    </source>
</evidence>
<name>A0A1J5P0C0_9ZZZZ</name>
<reference evidence="1" key="1">
    <citation type="submission" date="2016-10" db="EMBL/GenBank/DDBJ databases">
        <title>Sequence of Gallionella enrichment culture.</title>
        <authorList>
            <person name="Poehlein A."/>
            <person name="Muehling M."/>
            <person name="Daniel R."/>
        </authorList>
    </citation>
    <scope>NUCLEOTIDE SEQUENCE</scope>
</reference>
<proteinExistence type="predicted"/>